<protein>
    <recommendedName>
        <fullName evidence="4">C3H1-type domain-containing protein</fullName>
    </recommendedName>
</protein>
<feature type="region of interest" description="Disordered" evidence="1">
    <location>
        <begin position="1"/>
        <end position="32"/>
    </location>
</feature>
<dbReference type="Proteomes" id="UP000254937">
    <property type="component" value="Unassembled WGS sequence"/>
</dbReference>
<accession>A0A370PMR7</accession>
<evidence type="ECO:0000313" key="2">
    <source>
        <dbReference type="EMBL" id="RDK43478.1"/>
    </source>
</evidence>
<reference evidence="2 3" key="1">
    <citation type="submission" date="2018-07" db="EMBL/GenBank/DDBJ databases">
        <title>Section-level genome sequencing of Aspergillus section Nigri to investigate inter- and intra-species variation.</title>
        <authorList>
            <consortium name="DOE Joint Genome Institute"/>
            <person name="Vesth T.C."/>
            <person name="Nybo J.L."/>
            <person name="Theobald S."/>
            <person name="Frisvad J.C."/>
            <person name="Larsen T.O."/>
            <person name="Nielsen K.F."/>
            <person name="Hoof J.B."/>
            <person name="Brandl J."/>
            <person name="Salamov A."/>
            <person name="Riley R."/>
            <person name="Gladden J.M."/>
            <person name="Phatale P."/>
            <person name="Nielsen M.T."/>
            <person name="Lyhne E.K."/>
            <person name="Kogle M.E."/>
            <person name="Strasser K."/>
            <person name="McDonnell E."/>
            <person name="Barry K."/>
            <person name="Clum A."/>
            <person name="Chen C."/>
            <person name="Nolan M."/>
            <person name="Sandor L."/>
            <person name="Kuo A."/>
            <person name="Lipzen A."/>
            <person name="Hainaut M."/>
            <person name="Drula E."/>
            <person name="Tsang A."/>
            <person name="Magnuson J.K."/>
            <person name="Henrissat B."/>
            <person name="Wiebenga A."/>
            <person name="Simmons B.A."/>
            <person name="Makela M.R."/>
            <person name="De vries R.P."/>
            <person name="Grigoriev I.V."/>
            <person name="Mortensen U.H."/>
            <person name="Baker S.E."/>
            <person name="Andersen M.R."/>
        </authorList>
    </citation>
    <scope>NUCLEOTIDE SEQUENCE [LARGE SCALE GENOMIC DNA]</scope>
    <source>
        <strain evidence="2 3">ATCC 13157</strain>
    </source>
</reference>
<proteinExistence type="predicted"/>
<keyword evidence="3" id="KW-1185">Reference proteome</keyword>
<dbReference type="AlphaFoldDB" id="A0A370PMR7"/>
<sequence length="135" mass="15214">MDASKESTKLPGSESLDNSNAELSEPATHSSASVAPTVYDADLLLRICPAHLMGSRCNHELRTGVKCDRLLICEYVRDYVCEGTTCQYLHSIPRSCLTVKWHRKCREGCTDAHDFMDARTENAKELVDHRQTIMR</sequence>
<gene>
    <name evidence="2" type="ORF">M752DRAFT_265362</name>
</gene>
<evidence type="ECO:0008006" key="4">
    <source>
        <dbReference type="Google" id="ProtNLM"/>
    </source>
</evidence>
<evidence type="ECO:0000313" key="3">
    <source>
        <dbReference type="Proteomes" id="UP000254937"/>
    </source>
</evidence>
<feature type="compositionally biased region" description="Polar residues" evidence="1">
    <location>
        <begin position="15"/>
        <end position="32"/>
    </location>
</feature>
<evidence type="ECO:0000256" key="1">
    <source>
        <dbReference type="SAM" id="MobiDB-lite"/>
    </source>
</evidence>
<name>A0A370PMR7_ASPPH</name>
<organism evidence="2 3">
    <name type="scientific">Aspergillus phoenicis ATCC 13157</name>
    <dbReference type="NCBI Taxonomy" id="1353007"/>
    <lineage>
        <taxon>Eukaryota</taxon>
        <taxon>Fungi</taxon>
        <taxon>Dikarya</taxon>
        <taxon>Ascomycota</taxon>
        <taxon>Pezizomycotina</taxon>
        <taxon>Eurotiomycetes</taxon>
        <taxon>Eurotiomycetidae</taxon>
        <taxon>Eurotiales</taxon>
        <taxon>Aspergillaceae</taxon>
        <taxon>Aspergillus</taxon>
    </lineage>
</organism>
<dbReference type="EMBL" id="KZ851851">
    <property type="protein sequence ID" value="RDK43478.1"/>
    <property type="molecule type" value="Genomic_DNA"/>
</dbReference>